<name>A0A7X2ILL2_9BURK</name>
<comment type="caution">
    <text evidence="1">The sequence shown here is derived from an EMBL/GenBank/DDBJ whole genome shotgun (WGS) entry which is preliminary data.</text>
</comment>
<sequence length="1736" mass="175329">MIDQKTSHQGYPLPHADNALGFDVARVRDAVAAIDGDVFQATAIATAAKQLVDGVITDTVTTAQAGKVLKLDANAALPANVTGNAATADKLKTARTVSLSGAASGSVSFDGSANVTIPVTVANDSHTHAFGNLTGKPNSLGGYGIQDAYTKSEIDNLVTGLDMKASVRAATTAAVTLSGPRTVDGVALVEGNRVLVKDQGLAEQNGIYVVKEAGAWARTDDANTGAKVSPGMYVFVEEGVVNDNSGWVLATNGAINVGTTALSFVQFNGLGQVSAGTGLQKSGNVMALADTTVAAGAYGSATQVARVTVNAQGQLTSVTPVTITPDWSSITNRDAAPASHTHTLAIGDGTMQKMTVATNERLNIKAGANVALSFDDAGNAVTISTSGQLSGNVDTATRLQTSRTITLSGDATGFVDFDGNANVTLPVSVLDDSHLHAFTNLTGKPNSLGGYGILDAYTKTEVENLVSGLDMKASVRLATTADLGALTGSKTVDGVNVATGDRVLVKDQVSAVQNGIYIANTLGSWNRAGDADNSAKVTPGMYVFVEEGAVNDNSGWVLATNGPITLNTTALAFTQFNGLGQVTAGTGLQKSGNTLALNNTGVSARTYGSATLIPSVAVDAQGRVTGVTEVAPVGDWNTLQNKPTTLAQSGITDVYTKTQVDNFITGLDIKPSVRVATTGNLVTLAGLLTIDGVTLVAGDRVLVKDQTTGALNGIYDAAAGSWQRSQNANDGTKLSAGAYVFVEEGTVNDNSGWVLANNGAISVGTTALTFVQFNGLGQVTAGTGLQKSGNTIGLANIVSATGPVGTGTTVPVVTIDATGRVTALTSTPVTPPAWTAVTSKPTTLAGYGITDAQPASTELNAEAGLTGTGLIARTAAGTRAVRSLAQGNGITVTNGDGVLGNPTVALSSIVTATGPIGNGTTVPVVTIDATGRVTALTSTAVTPPAWSAVTSKPTTLSGYGITDAQPASAELNAEAGLSGTGLIARTAAGQRTVRSLVQGTGITVTNGDGVNGNPTVGLANTSVTQGSYGSSTAVAAITVDAQGRLTGATSVAIAPPAWTSITGKPTTVATLGVSDALSTNGGVLTGPIDEAKGADIASAATVNLQAATGNVVDVTGAATISAIALNSGAERTVRFGGAAVLAHSASLVLPGAANITAAAGDFAIFRGYPGNVVRCVVYSRANGTPVVSVSLGAGGVTANASVTLTVDTLGVLTATPVAPMQAVTLPAANTCVKGCGVLSVYNQSNEFQYGVRNAAGVLICVLEPLSSAVFDLQGNATVAGEWGYVVQGAEAGALMSGPVSYPNGHQAAGQVLVMDANTSLMLSSSQNSGSQLAGDVFVTAFSRTSLSFGAPVMVFNNAAGGNPVIKKLSATTALLTWKTWPSYAISACIVTLSGTAVSVGAIATLALGSNESVYTDVQTMVLNSSSVVLVAGVSNSNNGIYSTTAWALNISGSTISIGSGVILVSDAAHQAGLGLSSWLQIDSTRCIAVPVYTVNGYLNVRTMAVSGTNIAVGILYVSHSDAGGATYSGLVQLPGTNKFILNYGINTTTIALVLTVDAGVNVTQGAKRDLGGGAMARIFPYDATRAWVWRPQGTWGAYVSSMVESNGTLTMGTVQELDGNSTPINPTGNGCHILIGIASNTSRCRMNFDGNAFSFTYVTEREPAAFGRTQYGTSYCDTTTSIKKNGKVCSMFPRGHVVNGTTMTQFSQSHAFMTSKGNTRTQGMASPIVSLVEVAQ</sequence>
<reference evidence="1 2" key="1">
    <citation type="submission" date="2019-11" db="EMBL/GenBank/DDBJ databases">
        <title>Novel species isolated from a subtropical stream in China.</title>
        <authorList>
            <person name="Lu H."/>
        </authorList>
    </citation>
    <scope>NUCLEOTIDE SEQUENCE [LARGE SCALE GENOMIC DNA]</scope>
    <source>
        <strain evidence="1 2">FT92W</strain>
    </source>
</reference>
<evidence type="ECO:0000313" key="1">
    <source>
        <dbReference type="EMBL" id="MRV72267.1"/>
    </source>
</evidence>
<keyword evidence="2" id="KW-1185">Reference proteome</keyword>
<evidence type="ECO:0000313" key="2">
    <source>
        <dbReference type="Proteomes" id="UP000446768"/>
    </source>
</evidence>
<proteinExistence type="predicted"/>
<dbReference type="Proteomes" id="UP000446768">
    <property type="component" value="Unassembled WGS sequence"/>
</dbReference>
<organism evidence="1 2">
    <name type="scientific">Pseudoduganella rivuli</name>
    <dbReference type="NCBI Taxonomy" id="2666085"/>
    <lineage>
        <taxon>Bacteria</taxon>
        <taxon>Pseudomonadati</taxon>
        <taxon>Pseudomonadota</taxon>
        <taxon>Betaproteobacteria</taxon>
        <taxon>Burkholderiales</taxon>
        <taxon>Oxalobacteraceae</taxon>
        <taxon>Telluria group</taxon>
        <taxon>Pseudoduganella</taxon>
    </lineage>
</organism>
<dbReference type="EMBL" id="WKJJ01000006">
    <property type="protein sequence ID" value="MRV72267.1"/>
    <property type="molecule type" value="Genomic_DNA"/>
</dbReference>
<accession>A0A7X2ILL2</accession>
<gene>
    <name evidence="1" type="ORF">GJ700_11130</name>
</gene>
<protein>
    <submittedName>
        <fullName evidence="1">Uncharacterized protein</fullName>
    </submittedName>
</protein>